<dbReference type="EMBL" id="JAGEVF010000009">
    <property type="protein sequence ID" value="MBO3117431.1"/>
    <property type="molecule type" value="Genomic_DNA"/>
</dbReference>
<keyword evidence="2" id="KW-1185">Reference proteome</keyword>
<sequence length="307" mass="34350">MGNKVHKAKIRLPYPTGVMFNTLVGTQDLSLNDLQLGFGRFSDTQGPNMINLDEVVRFDDISAQTSTFNFRVDTWVLPFLNVYGIVGQTKKADISVRLIDPIPLDVTTEVSGTYLGFGLMAAGAVGPLFFSLDANRTWNFNERLDDPATVFISGLRAGPVFRFKNNPDMNITLWTGAMYSHLDGETVGSISVQELAPDAPGAVDNLIVELDSWYNNLGPIEQVLYEGLYNRLSDGLNNLSNSVNDGYIRYSFNKEIGNPWNMLVGAQWQINYRWQFRAEAQFLGDRTAGLFSLNYRFGVRGKNWLSD</sequence>
<proteinExistence type="predicted"/>
<evidence type="ECO:0008006" key="3">
    <source>
        <dbReference type="Google" id="ProtNLM"/>
    </source>
</evidence>
<gene>
    <name evidence="1" type="ORF">J4050_11775</name>
</gene>
<name>A0ABS3T6D9_9FLAO</name>
<protein>
    <recommendedName>
        <fullName evidence="3">Transporter</fullName>
    </recommendedName>
</protein>
<reference evidence="1 2" key="1">
    <citation type="submission" date="2021-03" db="EMBL/GenBank/DDBJ databases">
        <title>Winogradskyella sp. nov., isolated from costal sediment.</title>
        <authorList>
            <person name="Gao C."/>
        </authorList>
    </citation>
    <scope>NUCLEOTIDE SEQUENCE [LARGE SCALE GENOMIC DNA]</scope>
    <source>
        <strain evidence="1 2">DF17</strain>
    </source>
</reference>
<comment type="caution">
    <text evidence="1">The sequence shown here is derived from an EMBL/GenBank/DDBJ whole genome shotgun (WGS) entry which is preliminary data.</text>
</comment>
<evidence type="ECO:0000313" key="1">
    <source>
        <dbReference type="EMBL" id="MBO3117431.1"/>
    </source>
</evidence>
<accession>A0ABS3T6D9</accession>
<evidence type="ECO:0000313" key="2">
    <source>
        <dbReference type="Proteomes" id="UP000676776"/>
    </source>
</evidence>
<dbReference type="RefSeq" id="WP_208154784.1">
    <property type="nucleotide sequence ID" value="NZ_JAGEVF010000009.1"/>
</dbReference>
<organism evidence="1 2">
    <name type="scientific">Winogradskyella pelagia</name>
    <dbReference type="NCBI Taxonomy" id="2819984"/>
    <lineage>
        <taxon>Bacteria</taxon>
        <taxon>Pseudomonadati</taxon>
        <taxon>Bacteroidota</taxon>
        <taxon>Flavobacteriia</taxon>
        <taxon>Flavobacteriales</taxon>
        <taxon>Flavobacteriaceae</taxon>
        <taxon>Winogradskyella</taxon>
    </lineage>
</organism>
<dbReference type="Proteomes" id="UP000676776">
    <property type="component" value="Unassembled WGS sequence"/>
</dbReference>